<keyword evidence="15 23" id="KW-1015">Disulfide bond</keyword>
<dbReference type="Ensembl" id="ENSCVAT00000013848.1">
    <property type="protein sequence ID" value="ENSCVAP00000001175.1"/>
    <property type="gene ID" value="ENSCVAG00000002142.1"/>
</dbReference>
<reference evidence="30" key="1">
    <citation type="submission" date="2025-08" db="UniProtKB">
        <authorList>
            <consortium name="Ensembl"/>
        </authorList>
    </citation>
    <scope>IDENTIFICATION</scope>
</reference>
<evidence type="ECO:0000313" key="30">
    <source>
        <dbReference type="Ensembl" id="ENSCVAP00000001175.1"/>
    </source>
</evidence>
<evidence type="ECO:0000256" key="8">
    <source>
        <dbReference type="ARBA" id="ARBA00022729"/>
    </source>
</evidence>
<dbReference type="Pfam" id="PF00084">
    <property type="entry name" value="Sushi"/>
    <property type="match status" value="8"/>
</dbReference>
<dbReference type="GO" id="GO:0005886">
    <property type="term" value="C:plasma membrane"/>
    <property type="evidence" value="ECO:0007669"/>
    <property type="project" value="UniProtKB-SubCell"/>
</dbReference>
<evidence type="ECO:0000256" key="7">
    <source>
        <dbReference type="ARBA" id="ARBA00022723"/>
    </source>
</evidence>
<feature type="disulfide bond" evidence="24">
    <location>
        <begin position="748"/>
        <end position="775"/>
    </location>
</feature>
<dbReference type="SMART" id="SM00181">
    <property type="entry name" value="EGF"/>
    <property type="match status" value="1"/>
</dbReference>
<evidence type="ECO:0000259" key="27">
    <source>
        <dbReference type="PROSITE" id="PS50026"/>
    </source>
</evidence>
<evidence type="ECO:0000259" key="28">
    <source>
        <dbReference type="PROSITE" id="PS50041"/>
    </source>
</evidence>
<evidence type="ECO:0000256" key="6">
    <source>
        <dbReference type="ARBA" id="ARBA00022692"/>
    </source>
</evidence>
<dbReference type="CDD" id="cd00054">
    <property type="entry name" value="EGF_CA"/>
    <property type="match status" value="1"/>
</dbReference>
<keyword evidence="8 26" id="KW-0732">Signal</keyword>
<evidence type="ECO:0000256" key="16">
    <source>
        <dbReference type="ARBA" id="ARBA00023180"/>
    </source>
</evidence>
<dbReference type="InterPro" id="IPR002396">
    <property type="entry name" value="Selectin_superfamily"/>
</dbReference>
<dbReference type="InterPro" id="IPR000742">
    <property type="entry name" value="EGF"/>
</dbReference>
<evidence type="ECO:0000256" key="19">
    <source>
        <dbReference type="ARBA" id="ARBA00041401"/>
    </source>
</evidence>
<evidence type="ECO:0000256" key="21">
    <source>
        <dbReference type="ARBA" id="ARBA00043124"/>
    </source>
</evidence>
<evidence type="ECO:0000256" key="25">
    <source>
        <dbReference type="SAM" id="Phobius"/>
    </source>
</evidence>
<dbReference type="GO" id="GO:0046872">
    <property type="term" value="F:metal ion binding"/>
    <property type="evidence" value="ECO:0007669"/>
    <property type="project" value="UniProtKB-KW"/>
</dbReference>
<feature type="domain" description="Sushi" evidence="29">
    <location>
        <begin position="357"/>
        <end position="416"/>
    </location>
</feature>
<dbReference type="InterPro" id="IPR033991">
    <property type="entry name" value="Selectin_CTLD"/>
</dbReference>
<dbReference type="InterPro" id="IPR000436">
    <property type="entry name" value="Sushi_SCR_CCP_dom"/>
</dbReference>
<reference evidence="30" key="2">
    <citation type="submission" date="2025-09" db="UniProtKB">
        <authorList>
            <consortium name="Ensembl"/>
        </authorList>
    </citation>
    <scope>IDENTIFICATION</scope>
</reference>
<keyword evidence="4 23" id="KW-0245">EGF-like domain</keyword>
<evidence type="ECO:0000256" key="4">
    <source>
        <dbReference type="ARBA" id="ARBA00022536"/>
    </source>
</evidence>
<comment type="subunit">
    <text evidence="17">Interacts with SELPLG/PSGL1 and PODXL2 through the sialyl Lewis X epitope. SELPLG sulfation appears not to be required for this interaction.</text>
</comment>
<keyword evidence="16" id="KW-0325">Glycoprotein</keyword>
<dbReference type="CDD" id="cd00033">
    <property type="entry name" value="CCP"/>
    <property type="match status" value="8"/>
</dbReference>
<dbReference type="InterPro" id="IPR001304">
    <property type="entry name" value="C-type_lectin-like"/>
</dbReference>
<evidence type="ECO:0000256" key="24">
    <source>
        <dbReference type="PROSITE-ProRule" id="PRU00302"/>
    </source>
</evidence>
<dbReference type="SMART" id="SM00034">
    <property type="entry name" value="CLECT"/>
    <property type="match status" value="1"/>
</dbReference>
<name>A0A3Q2FDM6_CYPVA</name>
<dbReference type="PANTHER" id="PTHR19325:SF493">
    <property type="entry name" value="E-SELECTIN"/>
    <property type="match status" value="1"/>
</dbReference>
<evidence type="ECO:0000256" key="14">
    <source>
        <dbReference type="ARBA" id="ARBA00023136"/>
    </source>
</evidence>
<evidence type="ECO:0000256" key="1">
    <source>
        <dbReference type="ARBA" id="ARBA00004251"/>
    </source>
</evidence>
<evidence type="ECO:0000256" key="18">
    <source>
        <dbReference type="ARBA" id="ARBA00040812"/>
    </source>
</evidence>
<dbReference type="PROSITE" id="PS50041">
    <property type="entry name" value="C_TYPE_LECTIN_2"/>
    <property type="match status" value="1"/>
</dbReference>
<feature type="disulfide bond" evidence="24">
    <location>
        <begin position="629"/>
        <end position="656"/>
    </location>
</feature>
<feature type="domain" description="Sushi" evidence="29">
    <location>
        <begin position="599"/>
        <end position="658"/>
    </location>
</feature>
<evidence type="ECO:0000256" key="26">
    <source>
        <dbReference type="SAM" id="SignalP"/>
    </source>
</evidence>
<feature type="disulfide bond" evidence="24">
    <location>
        <begin position="387"/>
        <end position="414"/>
    </location>
</feature>
<keyword evidence="10" id="KW-0677">Repeat</keyword>
<comment type="subcellular location">
    <subcellularLocation>
        <location evidence="1">Cell membrane</location>
        <topology evidence="1">Single-pass type I membrane protein</topology>
    </subcellularLocation>
</comment>
<dbReference type="Gene3D" id="3.10.100.10">
    <property type="entry name" value="Mannose-Binding Protein A, subunit A"/>
    <property type="match status" value="1"/>
</dbReference>
<dbReference type="PROSITE" id="PS00022">
    <property type="entry name" value="EGF_1"/>
    <property type="match status" value="1"/>
</dbReference>
<feature type="disulfide bond" evidence="23">
    <location>
        <begin position="171"/>
        <end position="180"/>
    </location>
</feature>
<evidence type="ECO:0000256" key="20">
    <source>
        <dbReference type="ARBA" id="ARBA00042113"/>
    </source>
</evidence>
<evidence type="ECO:0000256" key="15">
    <source>
        <dbReference type="ARBA" id="ARBA00023157"/>
    </source>
</evidence>
<feature type="domain" description="Sushi" evidence="29">
    <location>
        <begin position="417"/>
        <end position="480"/>
    </location>
</feature>
<feature type="domain" description="EGF-like" evidence="27">
    <location>
        <begin position="146"/>
        <end position="181"/>
    </location>
</feature>
<feature type="transmembrane region" description="Helical" evidence="25">
    <location>
        <begin position="784"/>
        <end position="807"/>
    </location>
</feature>
<keyword evidence="7" id="KW-0479">Metal-binding</keyword>
<evidence type="ECO:0000256" key="22">
    <source>
        <dbReference type="ARBA" id="ARBA00045695"/>
    </source>
</evidence>
<feature type="disulfide bond" evidence="23">
    <location>
        <begin position="150"/>
        <end position="160"/>
    </location>
</feature>
<evidence type="ECO:0000256" key="10">
    <source>
        <dbReference type="ARBA" id="ARBA00022737"/>
    </source>
</evidence>
<dbReference type="SMART" id="SM00032">
    <property type="entry name" value="CCP"/>
    <property type="match status" value="8"/>
</dbReference>
<evidence type="ECO:0000256" key="17">
    <source>
        <dbReference type="ARBA" id="ARBA00038738"/>
    </source>
</evidence>
<feature type="domain" description="Sushi" evidence="29">
    <location>
        <begin position="248"/>
        <end position="311"/>
    </location>
</feature>
<dbReference type="SUPFAM" id="SSF56436">
    <property type="entry name" value="C-type lectin-like"/>
    <property type="match status" value="1"/>
</dbReference>
<accession>A0A3Q2FDM6</accession>
<dbReference type="Pfam" id="PF00059">
    <property type="entry name" value="Lectin_C"/>
    <property type="match status" value="1"/>
</dbReference>
<organism evidence="30 31">
    <name type="scientific">Cyprinodon variegatus</name>
    <name type="common">Sheepshead minnow</name>
    <dbReference type="NCBI Taxonomy" id="28743"/>
    <lineage>
        <taxon>Eukaryota</taxon>
        <taxon>Metazoa</taxon>
        <taxon>Chordata</taxon>
        <taxon>Craniata</taxon>
        <taxon>Vertebrata</taxon>
        <taxon>Euteleostomi</taxon>
        <taxon>Actinopterygii</taxon>
        <taxon>Neopterygii</taxon>
        <taxon>Teleostei</taxon>
        <taxon>Neoteleostei</taxon>
        <taxon>Acanthomorphata</taxon>
        <taxon>Ovalentaria</taxon>
        <taxon>Atherinomorphae</taxon>
        <taxon>Cyprinodontiformes</taxon>
        <taxon>Cyprinodontidae</taxon>
        <taxon>Cyprinodon</taxon>
    </lineage>
</organism>
<dbReference type="InterPro" id="IPR016186">
    <property type="entry name" value="C-type_lectin-like/link_sf"/>
</dbReference>
<feature type="disulfide bond" evidence="24">
    <location>
        <begin position="218"/>
        <end position="245"/>
    </location>
</feature>
<dbReference type="GO" id="GO:0030246">
    <property type="term" value="F:carbohydrate binding"/>
    <property type="evidence" value="ECO:0007669"/>
    <property type="project" value="UniProtKB-KW"/>
</dbReference>
<dbReference type="Gene3D" id="2.10.70.10">
    <property type="entry name" value="Complement Module, domain 1"/>
    <property type="match status" value="8"/>
</dbReference>
<dbReference type="GeneTree" id="ENSGT00940000164633"/>
<keyword evidence="5 24" id="KW-0768">Sushi</keyword>
<dbReference type="FunFam" id="2.10.70.10:FF:000001">
    <property type="entry name" value="Selectin P"/>
    <property type="match status" value="3"/>
</dbReference>
<evidence type="ECO:0000256" key="23">
    <source>
        <dbReference type="PROSITE-ProRule" id="PRU00076"/>
    </source>
</evidence>
<feature type="domain" description="C-type lectin" evidence="28">
    <location>
        <begin position="22"/>
        <end position="146"/>
    </location>
</feature>
<evidence type="ECO:0000313" key="31">
    <source>
        <dbReference type="Proteomes" id="UP000265020"/>
    </source>
</evidence>
<keyword evidence="9" id="KW-0430">Lectin</keyword>
<dbReference type="InterPro" id="IPR018378">
    <property type="entry name" value="C-type_lectin_CS"/>
</dbReference>
<comment type="similarity">
    <text evidence="2">Belongs to the selectin/LECAM family.</text>
</comment>
<dbReference type="PANTHER" id="PTHR19325">
    <property type="entry name" value="COMPLEMENT COMPONENT-RELATED SUSHI DOMAIN-CONTAINING"/>
    <property type="match status" value="1"/>
</dbReference>
<feature type="domain" description="Sushi" evidence="29">
    <location>
        <begin position="481"/>
        <end position="544"/>
    </location>
</feature>
<feature type="domain" description="Sushi" evidence="29">
    <location>
        <begin position="184"/>
        <end position="247"/>
    </location>
</feature>
<keyword evidence="3" id="KW-1003">Cell membrane</keyword>
<feature type="chain" id="PRO_5018588804" description="E-selectin" evidence="26">
    <location>
        <begin position="24"/>
        <end position="821"/>
    </location>
</feature>
<evidence type="ECO:0000256" key="3">
    <source>
        <dbReference type="ARBA" id="ARBA00022475"/>
    </source>
</evidence>
<dbReference type="CDD" id="cd03592">
    <property type="entry name" value="CLECT_selectins_like"/>
    <property type="match status" value="1"/>
</dbReference>
<dbReference type="AlphaFoldDB" id="A0A3Q2FDM6"/>
<dbReference type="PRINTS" id="PR00343">
    <property type="entry name" value="SELECTIN"/>
</dbReference>
<dbReference type="InterPro" id="IPR050350">
    <property type="entry name" value="Compl-Cell_Adhes-Reg"/>
</dbReference>
<evidence type="ECO:0000256" key="2">
    <source>
        <dbReference type="ARBA" id="ARBA00007360"/>
    </source>
</evidence>
<dbReference type="OMA" id="WNSTCDF"/>
<comment type="caution">
    <text evidence="23">Lacks conserved residue(s) required for the propagation of feature annotation.</text>
</comment>
<feature type="signal peptide" evidence="26">
    <location>
        <begin position="1"/>
        <end position="23"/>
    </location>
</feature>
<dbReference type="Proteomes" id="UP000265020">
    <property type="component" value="Unassembled WGS sequence"/>
</dbReference>
<dbReference type="InterPro" id="IPR035976">
    <property type="entry name" value="Sushi/SCR/CCP_sf"/>
</dbReference>
<keyword evidence="6 25" id="KW-0812">Transmembrane</keyword>
<dbReference type="GO" id="GO:0007155">
    <property type="term" value="P:cell adhesion"/>
    <property type="evidence" value="ECO:0007669"/>
    <property type="project" value="UniProtKB-KW"/>
</dbReference>
<feature type="domain" description="Sushi" evidence="29">
    <location>
        <begin position="718"/>
        <end position="777"/>
    </location>
</feature>
<evidence type="ECO:0000256" key="11">
    <source>
        <dbReference type="ARBA" id="ARBA00022837"/>
    </source>
</evidence>
<evidence type="ECO:0000259" key="29">
    <source>
        <dbReference type="PROSITE" id="PS50923"/>
    </source>
</evidence>
<feature type="domain" description="Sushi" evidence="29">
    <location>
        <begin position="659"/>
        <end position="717"/>
    </location>
</feature>
<keyword evidence="31" id="KW-1185">Reference proteome</keyword>
<dbReference type="PROSITE" id="PS50923">
    <property type="entry name" value="SUSHI"/>
    <property type="match status" value="8"/>
</dbReference>
<dbReference type="PROSITE" id="PS50026">
    <property type="entry name" value="EGF_3"/>
    <property type="match status" value="1"/>
</dbReference>
<feature type="disulfide bond" evidence="24">
    <location>
        <begin position="688"/>
        <end position="715"/>
    </location>
</feature>
<dbReference type="InterPro" id="IPR016187">
    <property type="entry name" value="CTDL_fold"/>
</dbReference>
<dbReference type="STRING" id="28743.ENSCVAP00000001175"/>
<evidence type="ECO:0000256" key="5">
    <source>
        <dbReference type="ARBA" id="ARBA00022659"/>
    </source>
</evidence>
<evidence type="ECO:0000256" key="9">
    <source>
        <dbReference type="ARBA" id="ARBA00022734"/>
    </source>
</evidence>
<protein>
    <recommendedName>
        <fullName evidence="18">E-selectin</fullName>
    </recommendedName>
    <alternativeName>
        <fullName evidence="19">CD62 antigen-like family member E</fullName>
    </alternativeName>
    <alternativeName>
        <fullName evidence="20">Endothelial leukocyte adhesion molecule 1</fullName>
    </alternativeName>
    <alternativeName>
        <fullName evidence="21">Leukocyte-endothelial cell adhesion molecule 2</fullName>
    </alternativeName>
</protein>
<evidence type="ECO:0000256" key="13">
    <source>
        <dbReference type="ARBA" id="ARBA00022989"/>
    </source>
</evidence>
<dbReference type="FunFam" id="3.10.100.10:FF:000007">
    <property type="entry name" value="L-selectin"/>
    <property type="match status" value="1"/>
</dbReference>
<dbReference type="PROSITE" id="PS01186">
    <property type="entry name" value="EGF_2"/>
    <property type="match status" value="1"/>
</dbReference>
<keyword evidence="14 25" id="KW-0472">Membrane</keyword>
<proteinExistence type="inferred from homology"/>
<evidence type="ECO:0000256" key="12">
    <source>
        <dbReference type="ARBA" id="ARBA00022889"/>
    </source>
</evidence>
<keyword evidence="11" id="KW-0106">Calcium</keyword>
<sequence>MVFSNTCLWSLSSVLSMWSTVYCWSYHASNNTMNWESARKWCREHFTDMVAIQNQEEIEHLKTLLPRRRGYYWIGIRKVNNVWTWVGTNKPLTKEAENWATNEPNGGRLQTSSQAEDCVEMYIKREVDEGKWNDEMCSKSKTALCYTASCKTDSCLHGECVETINSHMCKCNPGFYGDKCEQVVECDKDAVIPPQKGRVDCIHKYGNFSYDSLCQYSCEEGYQPTLSEPQRCLATKDWSSQAPTCELVRCQELSAPARGSVNCSDPLEKFSYLSSCSFTCEEGYQLDDSSFFTLQCESSGKWNTSKPSCVGTAADFPQLEKLFLTIKITFLSFRQTEKELKNISKAYFNSIFFFTAVQCSALQDPDNGFMSCEDMTFSYTKSCSFRCSPGYRLVGPSRVTCTAAAEWSEQVPHCEVVECDKDAVIPPQKGRVDCIHKYGNFSYDSLCQYSCEEGYQPTLSEPQRCLATKDWSSQAPTCELVRCQELSAPARGSVNCSDPLEKFSYLSSCSFTCEEGYQLDDSSFFTLQCESSGKWNTSKPSCVGTAADFPQLEKLFLTIKITFLSFRQTEKGYFVNLCFQELKNISKAYFNSIFFFTAVQCSALQDPDNGFMSCEDMTFSYTKSCSFRCSPGYRLVGPSRVTCTAAAEWSEQVPHCEAITCQNPGTGDNLIPQCSESLGVNSSCNFSCEPGFKLQGEKSIQCSEDGQWSHATPTCKAVKCPLLEEPENGRMNCTDSLQAFNSTCSFRCNPDFLLDGHKILTCNRRGTWTEKKPTCRAAPVSATVVTGGVAAGGTALVSGLSLAMWVMKKLKQRASKFELNR</sequence>
<dbReference type="SUPFAM" id="SSF57535">
    <property type="entry name" value="Complement control module/SCR domain"/>
    <property type="match status" value="8"/>
</dbReference>
<keyword evidence="12" id="KW-0130">Cell adhesion</keyword>
<comment type="function">
    <text evidence="22">Cell-surface glycoprotein having a role in immunoadhesion. Mediates in the adhesion of blood neutrophils in cytokine-activated endothelium through interaction with SELPLG/PSGL1. May have a role in capillary morphogenesis.</text>
</comment>
<dbReference type="PROSITE" id="PS00615">
    <property type="entry name" value="C_TYPE_LECTIN_1"/>
    <property type="match status" value="1"/>
</dbReference>
<keyword evidence="13 25" id="KW-1133">Transmembrane helix</keyword>
<feature type="disulfide bond" evidence="24">
    <location>
        <begin position="451"/>
        <end position="478"/>
    </location>
</feature>